<evidence type="ECO:0000313" key="1">
    <source>
        <dbReference type="EMBL" id="WNM66031.1"/>
    </source>
</evidence>
<evidence type="ECO:0000313" key="2">
    <source>
        <dbReference type="Proteomes" id="UP001301535"/>
    </source>
</evidence>
<dbReference type="EMBL" id="OR475261">
    <property type="protein sequence ID" value="WNM66031.1"/>
    <property type="molecule type" value="Genomic_DNA"/>
</dbReference>
<dbReference type="Proteomes" id="UP001301535">
    <property type="component" value="Segment"/>
</dbReference>
<proteinExistence type="predicted"/>
<organism evidence="1 2">
    <name type="scientific">Gordonia phage BirthdayBoy</name>
    <dbReference type="NCBI Taxonomy" id="3077156"/>
    <lineage>
        <taxon>Viruses</taxon>
        <taxon>Duplodnaviria</taxon>
        <taxon>Heunggongvirae</taxon>
        <taxon>Uroviricota</taxon>
        <taxon>Caudoviricetes</taxon>
        <taxon>Dovevirinae</taxon>
        <taxon>Lambovirus</taxon>
        <taxon>Lambovirus birthdayboy</taxon>
    </lineage>
</organism>
<protein>
    <submittedName>
        <fullName evidence="1">Uncharacterized protein</fullName>
    </submittedName>
</protein>
<name>A0AA96GRH5_9CAUD</name>
<keyword evidence="2" id="KW-1185">Reference proteome</keyword>
<accession>A0AA96GRH5</accession>
<reference evidence="1 2" key="1">
    <citation type="submission" date="2023-08" db="EMBL/GenBank/DDBJ databases">
        <authorList>
            <person name="Anderson J.I."/>
            <person name="Ayscue S.D."/>
            <person name="Azero C.I."/>
            <person name="Gomez Y.V."/>
            <person name="Haw H.A."/>
            <person name="Issa A.S."/>
            <person name="Iturralde A.R."/>
            <person name="Johnston L.E."/>
            <person name="Kandalai V.K."/>
            <person name="Mahmood K.S."/>
            <person name="Maza G.E."/>
            <person name="Nguyen C.P."/>
            <person name="Popal S.A."/>
            <person name="Seyoum T.A."/>
            <person name="Nepal S."/>
            <person name="Sieber R."/>
            <person name="Tai S.D."/>
            <person name="Walton J.T."/>
            <person name="Jacoby M.E."/>
            <person name="Madden B.G."/>
            <person name="Scherer A.E."/>
            <person name="Warner M.H."/>
            <person name="Ko C."/>
            <person name="Russell D.A."/>
            <person name="Jacobs-Sera D."/>
            <person name="Hatfull G.F."/>
        </authorList>
    </citation>
    <scope>NUCLEOTIDE SEQUENCE [LARGE SCALE GENOMIC DNA]</scope>
</reference>
<sequence length="176" mass="19575">MKEMERMDAENHVSQTIAAKAAIEQAKVKKQTEKAMSMYADADSIGKVCRYLAGFASVAWSKPPTGEFDPDTANMAAYLAEKRLEEIIRDRISEVINGQVADMLEQAQAKINAFPDLGEDPYLFFKVGMRVRLAESDEPIFGTVVARNSNSPTMVNVEWDDEATNSVVRPRDLVVL</sequence>
<gene>
    <name evidence="1" type="primary">96</name>
    <name evidence="1" type="ORF">SEA_BIRTHDAYBOY_96</name>
</gene>